<reference evidence="4 5" key="1">
    <citation type="journal article" date="2017" name="Int. J. Syst. Evol. Microbiol.">
        <title>Solibacillus kalamii sp. nov., isolated from a high-efficiency particulate arrestance filter system used in the International Space Station.</title>
        <authorList>
            <person name="Checinska Sielaff A."/>
            <person name="Kumar R.M."/>
            <person name="Pal D."/>
            <person name="Mayilraj S."/>
            <person name="Venkateswaran K."/>
        </authorList>
    </citation>
    <scope>NUCLEOTIDE SEQUENCE [LARGE SCALE GENOMIC DNA]</scope>
    <source>
        <strain evidence="4 5">ISSFR-015</strain>
    </source>
</reference>
<evidence type="ECO:0000313" key="4">
    <source>
        <dbReference type="EMBL" id="OUZ39930.1"/>
    </source>
</evidence>
<dbReference type="InterPro" id="IPR006015">
    <property type="entry name" value="Universal_stress_UspA"/>
</dbReference>
<dbReference type="PRINTS" id="PR01438">
    <property type="entry name" value="UNVRSLSTRESS"/>
</dbReference>
<gene>
    <name evidence="4" type="ORF">CBM15_05315</name>
</gene>
<dbReference type="CDD" id="cd00293">
    <property type="entry name" value="USP-like"/>
    <property type="match status" value="1"/>
</dbReference>
<keyword evidence="2" id="KW-0963">Cytoplasm</keyword>
<dbReference type="PANTHER" id="PTHR46268:SF6">
    <property type="entry name" value="UNIVERSAL STRESS PROTEIN UP12"/>
    <property type="match status" value="1"/>
</dbReference>
<dbReference type="SUPFAM" id="SSF52402">
    <property type="entry name" value="Adenine nucleotide alpha hydrolases-like"/>
    <property type="match status" value="1"/>
</dbReference>
<protein>
    <recommendedName>
        <fullName evidence="2">Universal stress protein</fullName>
    </recommendedName>
</protein>
<sequence>MSMTYKNILVAVDETNESLIAFRRAVQVALNNVGSKLYIVHVIDTRSFAFSEGYNFDMAEKITNNKKDLLDSYEKKAQQSGLVNIKKLIEYGTPKHVIARDIPQQEKIDLIICGVTGKGELARLFLGSVSEGILRNARCDVLVVRNS</sequence>
<dbReference type="PIRSF" id="PIRSF006276">
    <property type="entry name" value="UspA"/>
    <property type="match status" value="1"/>
</dbReference>
<name>A0ABX3ZJL2_9BACL</name>
<dbReference type="Proteomes" id="UP000196594">
    <property type="component" value="Unassembled WGS sequence"/>
</dbReference>
<dbReference type="Gene3D" id="3.40.50.620">
    <property type="entry name" value="HUPs"/>
    <property type="match status" value="1"/>
</dbReference>
<evidence type="ECO:0000256" key="2">
    <source>
        <dbReference type="PIRNR" id="PIRNR006276"/>
    </source>
</evidence>
<dbReference type="PANTHER" id="PTHR46268">
    <property type="entry name" value="STRESS RESPONSE PROTEIN NHAX"/>
    <property type="match status" value="1"/>
</dbReference>
<evidence type="ECO:0000313" key="5">
    <source>
        <dbReference type="Proteomes" id="UP000196594"/>
    </source>
</evidence>
<feature type="domain" description="UspA" evidence="3">
    <location>
        <begin position="5"/>
        <end position="145"/>
    </location>
</feature>
<comment type="caution">
    <text evidence="4">The sequence shown here is derived from an EMBL/GenBank/DDBJ whole genome shotgun (WGS) entry which is preliminary data.</text>
</comment>
<evidence type="ECO:0000256" key="1">
    <source>
        <dbReference type="ARBA" id="ARBA00008791"/>
    </source>
</evidence>
<dbReference type="InterPro" id="IPR014729">
    <property type="entry name" value="Rossmann-like_a/b/a_fold"/>
</dbReference>
<comment type="subcellular location">
    <subcellularLocation>
        <location evidence="2">Cytoplasm</location>
    </subcellularLocation>
</comment>
<keyword evidence="5" id="KW-1185">Reference proteome</keyword>
<organism evidence="4 5">
    <name type="scientific">Solibacillus kalamii</name>
    <dbReference type="NCBI Taxonomy" id="1748298"/>
    <lineage>
        <taxon>Bacteria</taxon>
        <taxon>Bacillati</taxon>
        <taxon>Bacillota</taxon>
        <taxon>Bacilli</taxon>
        <taxon>Bacillales</taxon>
        <taxon>Caryophanaceae</taxon>
        <taxon>Solibacillus</taxon>
    </lineage>
</organism>
<dbReference type="EMBL" id="NHNT01000002">
    <property type="protein sequence ID" value="OUZ39930.1"/>
    <property type="molecule type" value="Genomic_DNA"/>
</dbReference>
<dbReference type="InterPro" id="IPR006016">
    <property type="entry name" value="UspA"/>
</dbReference>
<evidence type="ECO:0000259" key="3">
    <source>
        <dbReference type="Pfam" id="PF00582"/>
    </source>
</evidence>
<accession>A0ABX3ZJL2</accession>
<dbReference type="RefSeq" id="WP_087616048.1">
    <property type="nucleotide sequence ID" value="NZ_JAFBEY010000001.1"/>
</dbReference>
<comment type="similarity">
    <text evidence="1 2">Belongs to the universal stress protein A family.</text>
</comment>
<proteinExistence type="inferred from homology"/>
<dbReference type="Pfam" id="PF00582">
    <property type="entry name" value="Usp"/>
    <property type="match status" value="1"/>
</dbReference>